<feature type="domain" description="BioF2-like acetyltransferase" evidence="1">
    <location>
        <begin position="122"/>
        <end position="262"/>
    </location>
</feature>
<organism evidence="2 3">
    <name type="scientific">Dyadobacter helix</name>
    <dbReference type="NCBI Taxonomy" id="2822344"/>
    <lineage>
        <taxon>Bacteria</taxon>
        <taxon>Pseudomonadati</taxon>
        <taxon>Bacteroidota</taxon>
        <taxon>Cytophagia</taxon>
        <taxon>Cytophagales</taxon>
        <taxon>Spirosomataceae</taxon>
        <taxon>Dyadobacter</taxon>
    </lineage>
</organism>
<gene>
    <name evidence="2" type="ORF">DYBT9275_05096</name>
</gene>
<comment type="caution">
    <text evidence="2">The sequence shown here is derived from an EMBL/GenBank/DDBJ whole genome shotgun (WGS) entry which is preliminary data.</text>
</comment>
<protein>
    <recommendedName>
        <fullName evidence="1">BioF2-like acetyltransferase domain-containing protein</fullName>
    </recommendedName>
</protein>
<evidence type="ECO:0000313" key="3">
    <source>
        <dbReference type="Proteomes" id="UP000680038"/>
    </source>
</evidence>
<evidence type="ECO:0000259" key="1">
    <source>
        <dbReference type="Pfam" id="PF13480"/>
    </source>
</evidence>
<evidence type="ECO:0000313" key="2">
    <source>
        <dbReference type="EMBL" id="CAG5012071.1"/>
    </source>
</evidence>
<keyword evidence="3" id="KW-1185">Reference proteome</keyword>
<reference evidence="2" key="1">
    <citation type="submission" date="2021-04" db="EMBL/GenBank/DDBJ databases">
        <authorList>
            <person name="Rodrigo-Torres L."/>
            <person name="Arahal R. D."/>
            <person name="Lucena T."/>
        </authorList>
    </citation>
    <scope>NUCLEOTIDE SEQUENCE</scope>
    <source>
        <strain evidence="2">CECT 9275</strain>
    </source>
</reference>
<accession>A0A916JJS2</accession>
<name>A0A916JJS2_9BACT</name>
<dbReference type="InterPro" id="IPR038740">
    <property type="entry name" value="BioF2-like_GNAT_dom"/>
</dbReference>
<dbReference type="Proteomes" id="UP000680038">
    <property type="component" value="Unassembled WGS sequence"/>
</dbReference>
<dbReference type="SUPFAM" id="SSF55729">
    <property type="entry name" value="Acyl-CoA N-acyltransferases (Nat)"/>
    <property type="match status" value="1"/>
</dbReference>
<dbReference type="Gene3D" id="3.40.630.30">
    <property type="match status" value="1"/>
</dbReference>
<dbReference type="AlphaFoldDB" id="A0A916JJS2"/>
<dbReference type="RefSeq" id="WP_215241349.1">
    <property type="nucleotide sequence ID" value="NZ_CAJRAF010000002.1"/>
</dbReference>
<dbReference type="Pfam" id="PF13480">
    <property type="entry name" value="Acetyltransf_6"/>
    <property type="match status" value="1"/>
</dbReference>
<proteinExistence type="predicted"/>
<sequence length="381" mass="43742">MRKFYNSCKTLWARVRFRFNYSVISDSEGKGNFVVLGNASGRNPYCRTYLSQRDQPRVRQVWYGGDIETAEKLSRKYGLVVISEIAAPAKLLDKVLHVPNFVSLIIRLPADLPAYLMSISSTTRYNIKQLEKKGFTYETLADPSWAGCFYKQYYKPTMLKSHGDEACILPPDVIRERFAKPRAELVKVHLNGVCVAAGINQQIGDSYHFQSFGWYNGDAELRKAGVVTAIYWYTILRAHDLKCTNVNLGGTPPYLENGVMHFKTRWAATLCKEPSSHGYRDLLLNPANAHCHDFLKRNSIVAYGEDNCFIVLSSKLPEACDLQETFLKDVEAWYLLRNEKGNDWDSASHRHLPVQLRGWYDRISLSYINKVPEYEMMDYPE</sequence>
<dbReference type="InterPro" id="IPR016181">
    <property type="entry name" value="Acyl_CoA_acyltransferase"/>
</dbReference>
<dbReference type="EMBL" id="CAJRAF010000002">
    <property type="protein sequence ID" value="CAG5012071.1"/>
    <property type="molecule type" value="Genomic_DNA"/>
</dbReference>